<name>A0A1G9UPR5_9ACTO</name>
<dbReference type="AlphaFoldDB" id="A0A1G9UPR5"/>
<dbReference type="InterPro" id="IPR012844">
    <property type="entry name" value="DhaM_N"/>
</dbReference>
<evidence type="ECO:0000256" key="2">
    <source>
        <dbReference type="ARBA" id="ARBA00002788"/>
    </source>
</evidence>
<evidence type="ECO:0000256" key="4">
    <source>
        <dbReference type="ARBA" id="ARBA00022679"/>
    </source>
</evidence>
<reference evidence="7 8" key="1">
    <citation type="submission" date="2016-10" db="EMBL/GenBank/DDBJ databases">
        <authorList>
            <person name="de Groot N.N."/>
        </authorList>
    </citation>
    <scope>NUCLEOTIDE SEQUENCE [LARGE SCALE GENOMIC DNA]</scope>
    <source>
        <strain evidence="7 8">KPR-7B</strain>
    </source>
</reference>
<dbReference type="Gene3D" id="3.40.50.510">
    <property type="entry name" value="Phosphotransferase system, mannose-type IIA component"/>
    <property type="match status" value="1"/>
</dbReference>
<comment type="catalytic activity">
    <reaction evidence="1">
        <text>dihydroxyacetone + phosphoenolpyruvate = dihydroxyacetone phosphate + pyruvate</text>
        <dbReference type="Rhea" id="RHEA:18381"/>
        <dbReference type="ChEBI" id="CHEBI:15361"/>
        <dbReference type="ChEBI" id="CHEBI:16016"/>
        <dbReference type="ChEBI" id="CHEBI:57642"/>
        <dbReference type="ChEBI" id="CHEBI:58702"/>
        <dbReference type="EC" id="2.7.1.121"/>
    </reaction>
</comment>
<evidence type="ECO:0000256" key="5">
    <source>
        <dbReference type="ARBA" id="ARBA00046577"/>
    </source>
</evidence>
<dbReference type="EC" id="2.7.1.121" evidence="3"/>
<gene>
    <name evidence="7" type="ORF">SAMN04487766_104180</name>
</gene>
<dbReference type="PANTHER" id="PTHR38594">
    <property type="entry name" value="PEP-DEPENDENT DIHYDROXYACETONE KINASE, PHOSPHORYL DONOR SUBUNIT DHAM"/>
    <property type="match status" value="1"/>
</dbReference>
<dbReference type="EMBL" id="FNHU01000004">
    <property type="protein sequence ID" value="SDM61545.1"/>
    <property type="molecule type" value="Genomic_DNA"/>
</dbReference>
<proteinExistence type="predicted"/>
<dbReference type="PROSITE" id="PS51096">
    <property type="entry name" value="PTS_EIIA_TYPE_4"/>
    <property type="match status" value="1"/>
</dbReference>
<comment type="function">
    <text evidence="2">Component of the dihydroxyacetone kinase complex, which is responsible for the phosphoenolpyruvate (PEP)-dependent phosphorylation of dihydroxyacetone. DhaM serves as the phosphoryl donor. Is phosphorylated by phosphoenolpyruvate in an EI- and HPr-dependent reaction, and a phosphorelay system on histidine residues finally leads to phosphoryl transfer to DhaL and dihydroxyacetone.</text>
</comment>
<dbReference type="GO" id="GO:0009401">
    <property type="term" value="P:phosphoenolpyruvate-dependent sugar phosphotransferase system"/>
    <property type="evidence" value="ECO:0007669"/>
    <property type="project" value="InterPro"/>
</dbReference>
<dbReference type="PANTHER" id="PTHR38594:SF1">
    <property type="entry name" value="PEP-DEPENDENT DIHYDROXYACETONE KINASE, PHOSPHORYL DONOR SUBUNIT DHAM"/>
    <property type="match status" value="1"/>
</dbReference>
<accession>A0A1G9UPR5</accession>
<dbReference type="Pfam" id="PF03610">
    <property type="entry name" value="EIIA-man"/>
    <property type="match status" value="1"/>
</dbReference>
<keyword evidence="4" id="KW-0808">Transferase</keyword>
<dbReference type="Proteomes" id="UP000199671">
    <property type="component" value="Unassembled WGS sequence"/>
</dbReference>
<dbReference type="RefSeq" id="WP_092609042.1">
    <property type="nucleotide sequence ID" value="NZ_FNHU01000004.1"/>
</dbReference>
<comment type="subunit">
    <text evidence="5">Homodimer. The dihydroxyacetone kinase complex is composed of a homodimer of DhaM, a homodimer of DhaK and the subunit DhaL.</text>
</comment>
<evidence type="ECO:0000313" key="7">
    <source>
        <dbReference type="EMBL" id="SDM61545.1"/>
    </source>
</evidence>
<dbReference type="InterPro" id="IPR039643">
    <property type="entry name" value="DhaM"/>
</dbReference>
<sequence length="139" mass="13515">MTGLVVVSHSRPLADALVALAKGLIPGLDAPLEVAAGLPDGGLGTDATEIMAAVERADDGSGVVILADLGSGVLSAQTALELLEPELAERVHLSGGALVEGLVAAYAAAGTGKAPDAVLADAEAAASLKLRQVAGPPPP</sequence>
<evidence type="ECO:0000313" key="8">
    <source>
        <dbReference type="Proteomes" id="UP000199671"/>
    </source>
</evidence>
<feature type="domain" description="PTS EIIA type-4" evidence="6">
    <location>
        <begin position="1"/>
        <end position="130"/>
    </location>
</feature>
<dbReference type="GO" id="GO:0047324">
    <property type="term" value="F:phosphoenolpyruvate-glycerone phosphotransferase activity"/>
    <property type="evidence" value="ECO:0007669"/>
    <property type="project" value="UniProtKB-EC"/>
</dbReference>
<dbReference type="GO" id="GO:0016020">
    <property type="term" value="C:membrane"/>
    <property type="evidence" value="ECO:0007669"/>
    <property type="project" value="InterPro"/>
</dbReference>
<evidence type="ECO:0000259" key="6">
    <source>
        <dbReference type="PROSITE" id="PS51096"/>
    </source>
</evidence>
<dbReference type="GO" id="GO:0019563">
    <property type="term" value="P:glycerol catabolic process"/>
    <property type="evidence" value="ECO:0007669"/>
    <property type="project" value="InterPro"/>
</dbReference>
<evidence type="ECO:0000256" key="1">
    <source>
        <dbReference type="ARBA" id="ARBA00001113"/>
    </source>
</evidence>
<dbReference type="InterPro" id="IPR004701">
    <property type="entry name" value="PTS_EIIA_man-typ"/>
</dbReference>
<dbReference type="InterPro" id="IPR036662">
    <property type="entry name" value="PTS_EIIA_man-typ_sf"/>
</dbReference>
<dbReference type="OrthoDB" id="350754at2"/>
<protein>
    <recommendedName>
        <fullName evidence="3">phosphoenolpyruvate--glycerone phosphotransferase</fullName>
        <ecNumber evidence="3">2.7.1.121</ecNumber>
    </recommendedName>
</protein>
<dbReference type="SUPFAM" id="SSF53062">
    <property type="entry name" value="PTS system fructose IIA component-like"/>
    <property type="match status" value="1"/>
</dbReference>
<dbReference type="NCBIfam" id="TIGR02364">
    <property type="entry name" value="dha_pts"/>
    <property type="match status" value="1"/>
</dbReference>
<organism evidence="7 8">
    <name type="scientific">Actinomyces ruminicola</name>
    <dbReference type="NCBI Taxonomy" id="332524"/>
    <lineage>
        <taxon>Bacteria</taxon>
        <taxon>Bacillati</taxon>
        <taxon>Actinomycetota</taxon>
        <taxon>Actinomycetes</taxon>
        <taxon>Actinomycetales</taxon>
        <taxon>Actinomycetaceae</taxon>
        <taxon>Actinomyces</taxon>
    </lineage>
</organism>
<evidence type="ECO:0000256" key="3">
    <source>
        <dbReference type="ARBA" id="ARBA00012095"/>
    </source>
</evidence>